<sequence length="80" mass="9096">NKAVVNTNIGWAQDLIDHGVDGFMHHPEDIDAYVATINELFENEELVHAIGQAGRQKTELKFDIHNIVNQNIEYYKSICS</sequence>
<keyword evidence="3" id="KW-1185">Reference proteome</keyword>
<dbReference type="Gene3D" id="3.40.50.2000">
    <property type="entry name" value="Glycogen Phosphorylase B"/>
    <property type="match status" value="2"/>
</dbReference>
<feature type="domain" description="Glycosyl transferase family 1" evidence="1">
    <location>
        <begin position="2"/>
        <end position="56"/>
    </location>
</feature>
<dbReference type="PANTHER" id="PTHR45947">
    <property type="entry name" value="SULFOQUINOVOSYL TRANSFERASE SQD2"/>
    <property type="match status" value="1"/>
</dbReference>
<dbReference type="Pfam" id="PF00534">
    <property type="entry name" value="Glycos_transf_1"/>
    <property type="match status" value="1"/>
</dbReference>
<dbReference type="SUPFAM" id="SSF53756">
    <property type="entry name" value="UDP-Glycosyltransferase/glycogen phosphorylase"/>
    <property type="match status" value="1"/>
</dbReference>
<dbReference type="Proteomes" id="UP001194729">
    <property type="component" value="Unassembled WGS sequence"/>
</dbReference>
<proteinExistence type="predicted"/>
<name>A0ABS0A9R7_9FLAO</name>
<protein>
    <submittedName>
        <fullName evidence="2">Glycosyltransferase</fullName>
    </submittedName>
</protein>
<gene>
    <name evidence="2" type="ORF">FNJ87_18110</name>
</gene>
<evidence type="ECO:0000313" key="2">
    <source>
        <dbReference type="EMBL" id="MBF4986147.1"/>
    </source>
</evidence>
<feature type="non-terminal residue" evidence="2">
    <location>
        <position position="1"/>
    </location>
</feature>
<dbReference type="InterPro" id="IPR001296">
    <property type="entry name" value="Glyco_trans_1"/>
</dbReference>
<reference evidence="2 3" key="1">
    <citation type="submission" date="2020-11" db="EMBL/GenBank/DDBJ databases">
        <title>P. mediterranea TC4 genome.</title>
        <authorList>
            <person name="Molmeret M."/>
        </authorList>
    </citation>
    <scope>NUCLEOTIDE SEQUENCE [LARGE SCALE GENOMIC DNA]</scope>
    <source>
        <strain evidence="2 3">TC4</strain>
    </source>
</reference>
<dbReference type="PANTHER" id="PTHR45947:SF3">
    <property type="entry name" value="SULFOQUINOVOSYL TRANSFERASE SQD2"/>
    <property type="match status" value="1"/>
</dbReference>
<evidence type="ECO:0000313" key="3">
    <source>
        <dbReference type="Proteomes" id="UP001194729"/>
    </source>
</evidence>
<dbReference type="EMBL" id="JADKYU010000995">
    <property type="protein sequence ID" value="MBF4986147.1"/>
    <property type="molecule type" value="Genomic_DNA"/>
</dbReference>
<comment type="caution">
    <text evidence="2">The sequence shown here is derived from an EMBL/GenBank/DDBJ whole genome shotgun (WGS) entry which is preliminary data.</text>
</comment>
<evidence type="ECO:0000259" key="1">
    <source>
        <dbReference type="Pfam" id="PF00534"/>
    </source>
</evidence>
<organism evidence="2 3">
    <name type="scientific">Nonlabens mediterrranea</name>
    <dbReference type="NCBI Taxonomy" id="1419947"/>
    <lineage>
        <taxon>Bacteria</taxon>
        <taxon>Pseudomonadati</taxon>
        <taxon>Bacteroidota</taxon>
        <taxon>Flavobacteriia</taxon>
        <taxon>Flavobacteriales</taxon>
        <taxon>Flavobacteriaceae</taxon>
        <taxon>Nonlabens</taxon>
    </lineage>
</organism>
<dbReference type="InterPro" id="IPR050194">
    <property type="entry name" value="Glycosyltransferase_grp1"/>
</dbReference>
<accession>A0ABS0A9R7</accession>